<dbReference type="EMBL" id="JBBKTW010000011">
    <property type="protein sequence ID" value="MEN2991436.1"/>
    <property type="molecule type" value="Genomic_DNA"/>
</dbReference>
<reference evidence="1 2" key="1">
    <citation type="submission" date="2024-03" db="EMBL/GenBank/DDBJ databases">
        <title>High-quality draft genome sequencing of Tistrella sp. BH-R2-4.</title>
        <authorList>
            <person name="Dong C."/>
        </authorList>
    </citation>
    <scope>NUCLEOTIDE SEQUENCE [LARGE SCALE GENOMIC DNA]</scope>
    <source>
        <strain evidence="1 2">BH-R2-4</strain>
    </source>
</reference>
<sequence>MPEMPDEFHIASLLVQRAPRHAGDVRAAIAGMPGAEVQIEEGAKLVVPVEAARAGAIADMVTAIQLHPGVMRRNQMMQTSGGELSRRDFIKSQAVAAAAVAAGGRGRPPELGDGALPFLRHGLWRCCQPFEHRTFDLADTPMVFRPGTDLVILNYIANHIITTGRVNHDFVDAARAGRWSTARRPCGGIARVSCIPTMPARAGCAGAARWR</sequence>
<dbReference type="InterPro" id="IPR019546">
    <property type="entry name" value="TAT_signal_bac_arc"/>
</dbReference>
<protein>
    <submittedName>
        <fullName evidence="1">Chaperone NapD</fullName>
    </submittedName>
</protein>
<evidence type="ECO:0000313" key="2">
    <source>
        <dbReference type="Proteomes" id="UP001413721"/>
    </source>
</evidence>
<evidence type="ECO:0000313" key="1">
    <source>
        <dbReference type="EMBL" id="MEN2991436.1"/>
    </source>
</evidence>
<proteinExistence type="predicted"/>
<dbReference type="NCBIfam" id="TIGR01409">
    <property type="entry name" value="TAT_signal_seq"/>
    <property type="match status" value="1"/>
</dbReference>
<organism evidence="1 2">
    <name type="scientific">Tistrella arctica</name>
    <dbReference type="NCBI Taxonomy" id="3133430"/>
    <lineage>
        <taxon>Bacteria</taxon>
        <taxon>Pseudomonadati</taxon>
        <taxon>Pseudomonadota</taxon>
        <taxon>Alphaproteobacteria</taxon>
        <taxon>Geminicoccales</taxon>
        <taxon>Geminicoccaceae</taxon>
        <taxon>Tistrella</taxon>
    </lineage>
</organism>
<dbReference type="InterPro" id="IPR005623">
    <property type="entry name" value="Chaperone_NapD_NO3_reduct"/>
</dbReference>
<keyword evidence="2" id="KW-1185">Reference proteome</keyword>
<dbReference type="Proteomes" id="UP001413721">
    <property type="component" value="Unassembled WGS sequence"/>
</dbReference>
<name>A0ABU9YRJ4_9PROT</name>
<accession>A0ABU9YRJ4</accession>
<dbReference type="Gene3D" id="3.30.70.920">
    <property type="match status" value="1"/>
</dbReference>
<gene>
    <name evidence="1" type="ORF">WG926_24195</name>
</gene>
<dbReference type="SUPFAM" id="SSF53706">
    <property type="entry name" value="Formate dehydrogenase/DMSO reductase, domains 1-3"/>
    <property type="match status" value="1"/>
</dbReference>
<dbReference type="Gene3D" id="3.40.228.10">
    <property type="entry name" value="Dimethylsulfoxide Reductase, domain 2"/>
    <property type="match status" value="1"/>
</dbReference>
<dbReference type="Pfam" id="PF03927">
    <property type="entry name" value="NapD"/>
    <property type="match status" value="1"/>
</dbReference>
<comment type="caution">
    <text evidence="1">The sequence shown here is derived from an EMBL/GenBank/DDBJ whole genome shotgun (WGS) entry which is preliminary data.</text>
</comment>